<dbReference type="RefSeq" id="WP_379056892.1">
    <property type="nucleotide sequence ID" value="NZ_JBHTKB010000001.1"/>
</dbReference>
<dbReference type="PANTHER" id="PTHR35175:SF2">
    <property type="entry name" value="DUF1289 DOMAIN-CONTAINING PROTEIN"/>
    <property type="match status" value="1"/>
</dbReference>
<evidence type="ECO:0000313" key="1">
    <source>
        <dbReference type="EMBL" id="MFD0913507.1"/>
    </source>
</evidence>
<accession>A0ABW3F7C6</accession>
<comment type="caution">
    <text evidence="1">The sequence shown here is derived from an EMBL/GenBank/DDBJ whole genome shotgun (WGS) entry which is preliminary data.</text>
</comment>
<keyword evidence="2" id="KW-1185">Reference proteome</keyword>
<evidence type="ECO:0000313" key="2">
    <source>
        <dbReference type="Proteomes" id="UP001597128"/>
    </source>
</evidence>
<dbReference type="Pfam" id="PF06945">
    <property type="entry name" value="DUF1289"/>
    <property type="match status" value="1"/>
</dbReference>
<dbReference type="Proteomes" id="UP001597128">
    <property type="component" value="Unassembled WGS sequence"/>
</dbReference>
<dbReference type="EMBL" id="JBHTKB010000001">
    <property type="protein sequence ID" value="MFD0913507.1"/>
    <property type="molecule type" value="Genomic_DNA"/>
</dbReference>
<protein>
    <submittedName>
        <fullName evidence="1">DUF1289 domain-containing protein</fullName>
    </submittedName>
</protein>
<organism evidence="1 2">
    <name type="scientific">Methylophilus luteus</name>
    <dbReference type="NCBI Taxonomy" id="640108"/>
    <lineage>
        <taxon>Bacteria</taxon>
        <taxon>Pseudomonadati</taxon>
        <taxon>Pseudomonadota</taxon>
        <taxon>Betaproteobacteria</taxon>
        <taxon>Nitrosomonadales</taxon>
        <taxon>Methylophilaceae</taxon>
        <taxon>Methylophilus</taxon>
    </lineage>
</organism>
<dbReference type="PANTHER" id="PTHR35175">
    <property type="entry name" value="DUF1289 DOMAIN-CONTAINING PROTEIN"/>
    <property type="match status" value="1"/>
</dbReference>
<dbReference type="InterPro" id="IPR010710">
    <property type="entry name" value="DUF1289"/>
</dbReference>
<proteinExistence type="predicted"/>
<gene>
    <name evidence="1" type="ORF">ACFQ1Z_08110</name>
</gene>
<name>A0ABW3F7C6_9PROT</name>
<reference evidence="2" key="1">
    <citation type="journal article" date="2019" name="Int. J. Syst. Evol. Microbiol.">
        <title>The Global Catalogue of Microorganisms (GCM) 10K type strain sequencing project: providing services to taxonomists for standard genome sequencing and annotation.</title>
        <authorList>
            <consortium name="The Broad Institute Genomics Platform"/>
            <consortium name="The Broad Institute Genome Sequencing Center for Infectious Disease"/>
            <person name="Wu L."/>
            <person name="Ma J."/>
        </authorList>
    </citation>
    <scope>NUCLEOTIDE SEQUENCE [LARGE SCALE GENOMIC DNA]</scope>
    <source>
        <strain evidence="2">CCUG 58412</strain>
    </source>
</reference>
<sequence length="62" mass="6849">MSDQTIIPSPCIGVCSMDESSGYCEGCFRTLEEIRQWWDMDNAAKSEVIKKAAAREAAVFGD</sequence>